<dbReference type="Proteomes" id="UP000001940">
    <property type="component" value="Chromosome V"/>
</dbReference>
<comment type="similarity">
    <text evidence="2 6">Belongs to the nematode receptor-like protein srg family.</text>
</comment>
<feature type="transmembrane region" description="Helical" evidence="6">
    <location>
        <begin position="262"/>
        <end position="289"/>
    </location>
</feature>
<organism evidence="7 8">
    <name type="scientific">Caenorhabditis elegans</name>
    <dbReference type="NCBI Taxonomy" id="6239"/>
    <lineage>
        <taxon>Eukaryota</taxon>
        <taxon>Metazoa</taxon>
        <taxon>Ecdysozoa</taxon>
        <taxon>Nematoda</taxon>
        <taxon>Chromadorea</taxon>
        <taxon>Rhabditida</taxon>
        <taxon>Rhabditina</taxon>
        <taxon>Rhabditomorpha</taxon>
        <taxon>Rhabditoidea</taxon>
        <taxon>Rhabditidae</taxon>
        <taxon>Peloderinae</taxon>
        <taxon>Caenorhabditis</taxon>
    </lineage>
</organism>
<dbReference type="EMBL" id="BX284605">
    <property type="protein sequence ID" value="CCD69053.1"/>
    <property type="molecule type" value="Genomic_DNA"/>
</dbReference>
<dbReference type="PaxDb" id="6239-ZC317.5"/>
<dbReference type="PIR" id="T29745">
    <property type="entry name" value="T29745"/>
</dbReference>
<dbReference type="GO" id="GO:0007606">
    <property type="term" value="P:sensory perception of chemical stimulus"/>
    <property type="evidence" value="ECO:0007669"/>
    <property type="project" value="UniProtKB-UniRule"/>
</dbReference>
<evidence type="ECO:0000313" key="8">
    <source>
        <dbReference type="Proteomes" id="UP000001940"/>
    </source>
</evidence>
<dbReference type="PANTHER" id="PTHR31114:SF3">
    <property type="entry name" value="SERPENTINE RECEPTOR CLASS GAMMA-RELATED"/>
    <property type="match status" value="1"/>
</dbReference>
<sequence>MSRNLSISLEDVKLDPTVRILTIIELVYSIPSFILLICFQFLLGISKVYANSFYRLVQLALLTNTFVYLNTWIAVRMEMHPSCILILKVIEVWLPGFLTWAKYLTWWFLHIQFLSASSLTVHRISSFWWPQTYEKFWTKCYFYVGAAFIFYSFLPTLTWFDFANEILIVDDKLMRSRNPEIIIKATNVTAVFTVVYFIILCVLGIITSVMIGKNKQALSAVYEKIAKKLTHIAIVHCVVFAGILLWSVLTSLNSYWNFIPSVIIAINQTLMVFSSDLMTLSLPYILLFFDSNVQRQFMQKCVRKNNSLSTVFVLSN</sequence>
<dbReference type="KEGG" id="cel:CELE_ZC317.5"/>
<dbReference type="HOGENOM" id="CLU_076972_0_0_1"/>
<evidence type="ECO:0000256" key="5">
    <source>
        <dbReference type="ARBA" id="ARBA00023136"/>
    </source>
</evidence>
<feature type="transmembrane region" description="Helical" evidence="6">
    <location>
        <begin position="141"/>
        <end position="162"/>
    </location>
</feature>
<evidence type="ECO:0000313" key="7">
    <source>
        <dbReference type="EMBL" id="CCD69053.1"/>
    </source>
</evidence>
<dbReference type="GO" id="GO:0016020">
    <property type="term" value="C:membrane"/>
    <property type="evidence" value="ECO:0007669"/>
    <property type="project" value="UniProtKB-SubCell"/>
</dbReference>
<evidence type="ECO:0000256" key="4">
    <source>
        <dbReference type="ARBA" id="ARBA00022989"/>
    </source>
</evidence>
<dbReference type="GO" id="GO:0004888">
    <property type="term" value="F:transmembrane signaling receptor activity"/>
    <property type="evidence" value="ECO:0007669"/>
    <property type="project" value="InterPro"/>
</dbReference>
<name>Q23077_CAEEL</name>
<evidence type="ECO:0000256" key="1">
    <source>
        <dbReference type="ARBA" id="ARBA00004141"/>
    </source>
</evidence>
<evidence type="ECO:0000256" key="3">
    <source>
        <dbReference type="ARBA" id="ARBA00022692"/>
    </source>
</evidence>
<dbReference type="InParanoid" id="Q23077"/>
<protein>
    <recommendedName>
        <fullName evidence="6">Serpentine receptor class gamma</fullName>
    </recommendedName>
</protein>
<feature type="transmembrane region" description="Helical" evidence="6">
    <location>
        <begin position="82"/>
        <end position="101"/>
    </location>
</feature>
<keyword evidence="5 6" id="KW-0472">Membrane</keyword>
<dbReference type="AGR" id="WB:WBGene00005225"/>
<dbReference type="UCSC" id="ZC317.5">
    <property type="organism name" value="c. elegans"/>
</dbReference>
<accession>Q23077</accession>
<evidence type="ECO:0000256" key="2">
    <source>
        <dbReference type="ARBA" id="ARBA00005692"/>
    </source>
</evidence>
<feature type="transmembrane region" description="Helical" evidence="6">
    <location>
        <begin position="182"/>
        <end position="211"/>
    </location>
</feature>
<comment type="caution">
    <text evidence="6">Lacks conserved residue(s) required for the propagation of feature annotation.</text>
</comment>
<dbReference type="eggNOG" id="ENOG502RVN2">
    <property type="taxonomic scope" value="Eukaryota"/>
</dbReference>
<dbReference type="InterPro" id="IPR052880">
    <property type="entry name" value="NRL-Serpentine_Class_Gamma"/>
</dbReference>
<keyword evidence="4 6" id="KW-1133">Transmembrane helix</keyword>
<keyword evidence="7" id="KW-0675">Receptor</keyword>
<dbReference type="OrthoDB" id="5847711at2759"/>
<dbReference type="SMR" id="Q23077"/>
<gene>
    <name evidence="7 9" type="primary">srg-68</name>
    <name evidence="7" type="ORF">CELE_ZC317.5</name>
    <name evidence="9" type="ORF">ZC317.5</name>
</gene>
<dbReference type="RefSeq" id="NP_504444.1">
    <property type="nucleotide sequence ID" value="NM_072043.1"/>
</dbReference>
<dbReference type="FunCoup" id="Q23077">
    <property type="interactions" value="12"/>
</dbReference>
<comment type="subcellular location">
    <subcellularLocation>
        <location evidence="1">Membrane</location>
        <topology evidence="1">Multi-pass membrane protein</topology>
    </subcellularLocation>
</comment>
<feature type="transmembrane region" description="Helical" evidence="6">
    <location>
        <begin position="55"/>
        <end position="75"/>
    </location>
</feature>
<keyword evidence="3 6" id="KW-0812">Transmembrane</keyword>
<dbReference type="InterPro" id="IPR000609">
    <property type="entry name" value="7TM_GPCR_serpentine_rcpt_Srg"/>
</dbReference>
<evidence type="ECO:0000313" key="9">
    <source>
        <dbReference type="WormBase" id="ZC317.5"/>
    </source>
</evidence>
<dbReference type="AlphaFoldDB" id="Q23077"/>
<feature type="transmembrane region" description="Helical" evidence="6">
    <location>
        <begin position="20"/>
        <end position="43"/>
    </location>
</feature>
<evidence type="ECO:0000256" key="6">
    <source>
        <dbReference type="RuleBase" id="RU280813"/>
    </source>
</evidence>
<dbReference type="CTD" id="191141"/>
<dbReference type="Pfam" id="PF02118">
    <property type="entry name" value="Srg"/>
    <property type="match status" value="1"/>
</dbReference>
<reference evidence="7 8" key="1">
    <citation type="journal article" date="1998" name="Science">
        <title>Genome sequence of the nematode C. elegans: a platform for investigating biology.</title>
        <authorList>
            <consortium name="The C. elegans sequencing consortium"/>
            <person name="Sulson J.E."/>
            <person name="Waterston R."/>
        </authorList>
    </citation>
    <scope>NUCLEOTIDE SEQUENCE [LARGE SCALE GENOMIC DNA]</scope>
    <source>
        <strain evidence="7 8">Bristol N2</strain>
    </source>
</reference>
<keyword evidence="8" id="KW-1185">Reference proteome</keyword>
<proteinExistence type="inferred from homology"/>
<dbReference type="PhylomeDB" id="Q23077"/>
<dbReference type="GeneID" id="191141"/>
<dbReference type="PANTHER" id="PTHR31114">
    <property type="entry name" value="SERPENTINE RECEPTOR CLASS GAMMA"/>
    <property type="match status" value="1"/>
</dbReference>
<feature type="transmembrane region" description="Helical" evidence="6">
    <location>
        <begin position="232"/>
        <end position="256"/>
    </location>
</feature>
<dbReference type="WormBase" id="ZC317.5">
    <property type="protein sequence ID" value="CE15175"/>
    <property type="gene ID" value="WBGene00005225"/>
    <property type="gene designation" value="srg-68"/>
</dbReference>
<feature type="transmembrane region" description="Helical" evidence="6">
    <location>
        <begin position="107"/>
        <end position="129"/>
    </location>
</feature>